<feature type="compositionally biased region" description="Polar residues" evidence="3">
    <location>
        <begin position="70"/>
        <end position="81"/>
    </location>
</feature>
<dbReference type="EMBL" id="CAXHTA020000019">
    <property type="protein sequence ID" value="CAL5228822.1"/>
    <property type="molecule type" value="Genomic_DNA"/>
</dbReference>
<dbReference type="InterPro" id="IPR043519">
    <property type="entry name" value="NT_sf"/>
</dbReference>
<dbReference type="Pfam" id="PF03828">
    <property type="entry name" value="PAP_assoc"/>
    <property type="match status" value="1"/>
</dbReference>
<dbReference type="InterPro" id="IPR054708">
    <property type="entry name" value="MTPAP-like_central"/>
</dbReference>
<protein>
    <submittedName>
        <fullName evidence="6">G12023 protein</fullName>
    </submittedName>
</protein>
<evidence type="ECO:0000256" key="2">
    <source>
        <dbReference type="ARBA" id="ARBA00022842"/>
    </source>
</evidence>
<dbReference type="SUPFAM" id="SSF81301">
    <property type="entry name" value="Nucleotidyltransferase"/>
    <property type="match status" value="1"/>
</dbReference>
<keyword evidence="1" id="KW-0479">Metal-binding</keyword>
<evidence type="ECO:0000313" key="7">
    <source>
        <dbReference type="Proteomes" id="UP001497392"/>
    </source>
</evidence>
<dbReference type="PANTHER" id="PTHR23092">
    <property type="entry name" value="POLY(A) RNA POLYMERASE"/>
    <property type="match status" value="1"/>
</dbReference>
<feature type="region of interest" description="Disordered" evidence="3">
    <location>
        <begin position="738"/>
        <end position="936"/>
    </location>
</feature>
<feature type="compositionally biased region" description="Low complexity" evidence="3">
    <location>
        <begin position="837"/>
        <end position="847"/>
    </location>
</feature>
<feature type="domain" description="PAP-associated" evidence="4">
    <location>
        <begin position="319"/>
        <end position="352"/>
    </location>
</feature>
<sequence>MRPGSPVLLDPARDSPGRPLGSPALSILAQGRRLAPEAAGPHWQVAQNGQHESAKNAPQQSISADPLASRSASPANMNSALQDRPVHVPVMSRLGKQRPLRQSLVPVELPPVLPARATRMHQEILDFRSSVVPNEEEDQRRSAAHAQMLAACRAAKLFNLQPFGSRASGLELWDSDIDLVVLGVVQPSGENHTFFEGEKEEVNFHLGRLCKQLRLTRAMQKMHHIRKARVPIIKCTALGDVDVDVSINDDRGIRAARWLVRCQEQWPALRPLTLLLKAVLRVLELHDVSQGGLGSFSLSNMVIAHLQEEEKDGRDTADLGTLLLTFLMRYGRSFDYDQHAVSVGQGGVIERVNLADPIPAGHIVQLIVEDVDTKRDVAGGSYRMGDVAVTFAGAAAACEKALCGDANSSGSLLAAIFGDCCVQKALSRELVNCDPWAAWDPLPSPDSSRRRMANGAHMAELLDVTNGLHETGAGVEERLQLLSQSEAAKQPGMRAKRTAVFLDPSSRTSVLQWAEPKYGAGHADSILLAEHPSLQQLAATPLGQKADLSVVGTADDGQVQILVLELPKHLESSSAVAPHFAVSVSDEASADAAGELAESIAAGHRQGIRLEIFPQPRTLHGTVGVELETGYMFFHADELRKFWESQDAGAESETDSILAADEEGLGHLHVQAAVAKSDMGFFGTLPMSAASAELGSNKRKSKELGSLLAHAETQHGDRWEEGHDPEFFNLRRKTSKEDAIGSVTQPSQYVASTRAEPKAQSALPNAQDAQSAQPRRDLPPHLSEKVDARRPGNAVKADSASRTFSTEWPSLGPSQGLGRPAQLPKRGMPVGRESNKAASKAVHPAAATGGDRALNGSAASEPGRQPSMTLGEMDGRTLADFMPAPQAAQAQRSVRRGQLGSRAGPRSTAVVAQQEAALKGQPPAPTEDLPPHLRKR</sequence>
<evidence type="ECO:0000259" key="5">
    <source>
        <dbReference type="Pfam" id="PF22600"/>
    </source>
</evidence>
<gene>
    <name evidence="6" type="primary">g12023</name>
    <name evidence="6" type="ORF">VP750_LOCUS10728</name>
</gene>
<keyword evidence="2" id="KW-0460">Magnesium</keyword>
<feature type="compositionally biased region" description="Polar residues" evidence="3">
    <location>
        <begin position="45"/>
        <end position="63"/>
    </location>
</feature>
<feature type="compositionally biased region" description="Polar residues" evidence="3">
    <location>
        <begin position="742"/>
        <end position="751"/>
    </location>
</feature>
<dbReference type="Gene3D" id="1.10.1410.10">
    <property type="match status" value="1"/>
</dbReference>
<dbReference type="Pfam" id="PF22600">
    <property type="entry name" value="MTPAP-like_central"/>
    <property type="match status" value="1"/>
</dbReference>
<proteinExistence type="predicted"/>
<dbReference type="InterPro" id="IPR045862">
    <property type="entry name" value="Trf4-like"/>
</dbReference>
<comment type="caution">
    <text evidence="6">The sequence shown here is derived from an EMBL/GenBank/DDBJ whole genome shotgun (WGS) entry which is preliminary data.</text>
</comment>
<feature type="compositionally biased region" description="Basic and acidic residues" evidence="3">
    <location>
        <begin position="774"/>
        <end position="790"/>
    </location>
</feature>
<evidence type="ECO:0000313" key="6">
    <source>
        <dbReference type="EMBL" id="CAL5228822.1"/>
    </source>
</evidence>
<dbReference type="Proteomes" id="UP001497392">
    <property type="component" value="Unassembled WGS sequence"/>
</dbReference>
<keyword evidence="7" id="KW-1185">Reference proteome</keyword>
<accession>A0ABP1G9P0</accession>
<organism evidence="6 7">
    <name type="scientific">Coccomyxa viridis</name>
    <dbReference type="NCBI Taxonomy" id="1274662"/>
    <lineage>
        <taxon>Eukaryota</taxon>
        <taxon>Viridiplantae</taxon>
        <taxon>Chlorophyta</taxon>
        <taxon>core chlorophytes</taxon>
        <taxon>Trebouxiophyceae</taxon>
        <taxon>Trebouxiophyceae incertae sedis</taxon>
        <taxon>Coccomyxaceae</taxon>
        <taxon>Coccomyxa</taxon>
    </lineage>
</organism>
<dbReference type="Gene3D" id="3.30.460.10">
    <property type="entry name" value="Beta Polymerase, domain 2"/>
    <property type="match status" value="1"/>
</dbReference>
<dbReference type="PANTHER" id="PTHR23092:SF15">
    <property type="entry name" value="INACTIVE NON-CANONICAL POLY(A) RNA POLYMERASE PROTEIN TRF4-2-RELATED"/>
    <property type="match status" value="1"/>
</dbReference>
<evidence type="ECO:0000259" key="4">
    <source>
        <dbReference type="Pfam" id="PF03828"/>
    </source>
</evidence>
<feature type="compositionally biased region" description="Polar residues" evidence="3">
    <location>
        <begin position="762"/>
        <end position="773"/>
    </location>
</feature>
<dbReference type="SUPFAM" id="SSF81631">
    <property type="entry name" value="PAP/OAS1 substrate-binding domain"/>
    <property type="match status" value="1"/>
</dbReference>
<feature type="region of interest" description="Disordered" evidence="3">
    <location>
        <begin position="1"/>
        <end position="84"/>
    </location>
</feature>
<dbReference type="CDD" id="cd05402">
    <property type="entry name" value="NT_PAP_TUTase"/>
    <property type="match status" value="1"/>
</dbReference>
<feature type="domain" description="Poly(A) RNA polymerase mitochondrial-like central palm" evidence="5">
    <location>
        <begin position="121"/>
        <end position="257"/>
    </location>
</feature>
<evidence type="ECO:0000256" key="1">
    <source>
        <dbReference type="ARBA" id="ARBA00022723"/>
    </source>
</evidence>
<dbReference type="InterPro" id="IPR002058">
    <property type="entry name" value="PAP_assoc"/>
</dbReference>
<reference evidence="6 7" key="1">
    <citation type="submission" date="2024-06" db="EMBL/GenBank/DDBJ databases">
        <authorList>
            <person name="Kraege A."/>
            <person name="Thomma B."/>
        </authorList>
    </citation>
    <scope>NUCLEOTIDE SEQUENCE [LARGE SCALE GENOMIC DNA]</scope>
</reference>
<evidence type="ECO:0000256" key="3">
    <source>
        <dbReference type="SAM" id="MobiDB-lite"/>
    </source>
</evidence>
<name>A0ABP1G9P0_9CHLO</name>